<feature type="compositionally biased region" description="Basic and acidic residues" evidence="4">
    <location>
        <begin position="208"/>
        <end position="226"/>
    </location>
</feature>
<dbReference type="Pfam" id="PF03081">
    <property type="entry name" value="Exo70_C"/>
    <property type="match status" value="1"/>
</dbReference>
<evidence type="ECO:0000256" key="3">
    <source>
        <dbReference type="RuleBase" id="RU365026"/>
    </source>
</evidence>
<dbReference type="InterPro" id="IPR016159">
    <property type="entry name" value="Cullin_repeat-like_dom_sf"/>
</dbReference>
<dbReference type="GO" id="GO:0015031">
    <property type="term" value="P:protein transport"/>
    <property type="evidence" value="ECO:0007669"/>
    <property type="project" value="UniProtKB-KW"/>
</dbReference>
<comment type="similarity">
    <text evidence="1 3">Belongs to the EXO70 family.</text>
</comment>
<feature type="region of interest" description="Disordered" evidence="4">
    <location>
        <begin position="208"/>
        <end position="236"/>
    </location>
</feature>
<evidence type="ECO:0000256" key="1">
    <source>
        <dbReference type="ARBA" id="ARBA00006756"/>
    </source>
</evidence>
<evidence type="ECO:0000313" key="6">
    <source>
        <dbReference type="Proteomes" id="UP000694853"/>
    </source>
</evidence>
<dbReference type="Proteomes" id="UP000694853">
    <property type="component" value="Unplaced"/>
</dbReference>
<dbReference type="GO" id="GO:0006887">
    <property type="term" value="P:exocytosis"/>
    <property type="evidence" value="ECO:0007669"/>
    <property type="project" value="UniProtKB-KW"/>
</dbReference>
<name>A0A8B8LMK6_ABRPR</name>
<evidence type="ECO:0000313" key="7">
    <source>
        <dbReference type="RefSeq" id="XP_027357495.1"/>
    </source>
</evidence>
<evidence type="ECO:0000256" key="4">
    <source>
        <dbReference type="SAM" id="MobiDB-lite"/>
    </source>
</evidence>
<keyword evidence="6" id="KW-1185">Reference proteome</keyword>
<dbReference type="GeneID" id="113866896"/>
<feature type="region of interest" description="Disordered" evidence="4">
    <location>
        <begin position="1"/>
        <end position="79"/>
    </location>
</feature>
<feature type="region of interest" description="Disordered" evidence="4">
    <location>
        <begin position="474"/>
        <end position="498"/>
    </location>
</feature>
<keyword evidence="3" id="KW-0268">Exocytosis</keyword>
<dbReference type="InterPro" id="IPR004140">
    <property type="entry name" value="Exo70"/>
</dbReference>
<dbReference type="AlphaFoldDB" id="A0A8B8LMK6"/>
<dbReference type="OrthoDB" id="1922221at2759"/>
<dbReference type="Gene3D" id="1.20.1280.170">
    <property type="entry name" value="Exocyst complex component Exo70"/>
    <property type="match status" value="1"/>
</dbReference>
<organism evidence="6 7">
    <name type="scientific">Abrus precatorius</name>
    <name type="common">Indian licorice</name>
    <name type="synonym">Glycine abrus</name>
    <dbReference type="NCBI Taxonomy" id="3816"/>
    <lineage>
        <taxon>Eukaryota</taxon>
        <taxon>Viridiplantae</taxon>
        <taxon>Streptophyta</taxon>
        <taxon>Embryophyta</taxon>
        <taxon>Tracheophyta</taxon>
        <taxon>Spermatophyta</taxon>
        <taxon>Magnoliopsida</taxon>
        <taxon>eudicotyledons</taxon>
        <taxon>Gunneridae</taxon>
        <taxon>Pentapetalae</taxon>
        <taxon>rosids</taxon>
        <taxon>fabids</taxon>
        <taxon>Fabales</taxon>
        <taxon>Fabaceae</taxon>
        <taxon>Papilionoideae</taxon>
        <taxon>50 kb inversion clade</taxon>
        <taxon>NPAAA clade</taxon>
        <taxon>indigoferoid/millettioid clade</taxon>
        <taxon>Abreae</taxon>
        <taxon>Abrus</taxon>
    </lineage>
</organism>
<reference evidence="6" key="1">
    <citation type="journal article" date="2019" name="Toxins">
        <title>Detection of Abrin-Like and Prepropulchellin-Like Toxin Genes and Transcripts Using Whole Genome Sequencing and Full-Length Transcript Sequencing of Abrus precatorius.</title>
        <authorList>
            <person name="Hovde B.T."/>
            <person name="Daligault H.E."/>
            <person name="Hanschen E.R."/>
            <person name="Kunde Y.A."/>
            <person name="Johnson M.B."/>
            <person name="Starkenburg S.R."/>
            <person name="Johnson S.L."/>
        </authorList>
    </citation>
    <scope>NUCLEOTIDE SEQUENCE [LARGE SCALE GENOMIC DNA]</scope>
</reference>
<protein>
    <recommendedName>
        <fullName evidence="3">Exocyst subunit Exo70 family protein</fullName>
    </recommendedName>
</protein>
<dbReference type="RefSeq" id="XP_027357495.1">
    <property type="nucleotide sequence ID" value="XM_027501694.1"/>
</dbReference>
<reference evidence="7" key="2">
    <citation type="submission" date="2025-08" db="UniProtKB">
        <authorList>
            <consortium name="RefSeq"/>
        </authorList>
    </citation>
    <scope>IDENTIFICATION</scope>
    <source>
        <tissue evidence="7">Young leaves</tissue>
    </source>
</reference>
<feature type="compositionally biased region" description="Basic and acidic residues" evidence="4">
    <location>
        <begin position="34"/>
        <end position="60"/>
    </location>
</feature>
<accession>A0A8B8LMK6</accession>
<dbReference type="FunFam" id="1.20.1280.170:FF:000003">
    <property type="entry name" value="Exocyst subunit Exo70 family protein"/>
    <property type="match status" value="1"/>
</dbReference>
<proteinExistence type="inferred from homology"/>
<dbReference type="PANTHER" id="PTHR12542">
    <property type="entry name" value="EXOCYST COMPLEX PROTEIN EXO70"/>
    <property type="match status" value="1"/>
</dbReference>
<feature type="domain" description="Exocyst complex subunit Exo70 C-terminal" evidence="5">
    <location>
        <begin position="310"/>
        <end position="681"/>
    </location>
</feature>
<evidence type="ECO:0000259" key="5">
    <source>
        <dbReference type="Pfam" id="PF03081"/>
    </source>
</evidence>
<dbReference type="SUPFAM" id="SSF74788">
    <property type="entry name" value="Cullin repeat-like"/>
    <property type="match status" value="1"/>
</dbReference>
<dbReference type="GO" id="GO:0005546">
    <property type="term" value="F:phosphatidylinositol-4,5-bisphosphate binding"/>
    <property type="evidence" value="ECO:0007669"/>
    <property type="project" value="InterPro"/>
</dbReference>
<dbReference type="GO" id="GO:0000145">
    <property type="term" value="C:exocyst"/>
    <property type="evidence" value="ECO:0007669"/>
    <property type="project" value="InterPro"/>
</dbReference>
<keyword evidence="3" id="KW-0653">Protein transport</keyword>
<dbReference type="KEGG" id="aprc:113866896"/>
<dbReference type="PANTHER" id="PTHR12542:SF93">
    <property type="entry name" value="EXOCYST COMPLEX COMPONENT EXO70C2"/>
    <property type="match status" value="1"/>
</dbReference>
<dbReference type="InterPro" id="IPR046364">
    <property type="entry name" value="Exo70_C"/>
</dbReference>
<gene>
    <name evidence="7" type="primary">LOC113866896</name>
</gene>
<comment type="function">
    <text evidence="3">Component of the exocyst complex.</text>
</comment>
<keyword evidence="2 3" id="KW-0813">Transport</keyword>
<evidence type="ECO:0000256" key="2">
    <source>
        <dbReference type="ARBA" id="ARBA00022448"/>
    </source>
</evidence>
<sequence length="697" mass="79702">MEKNLGDHSGSFVRNDKEDANVNDTAHSSMAPEPTDKVDGEIEKAADADHVHGAPESKEEEKEEAIVEVPPESPPPSLEKVSEGIDQFLMTLQPNDNNNYNHNVDAKKVTLEMANFIHTFLDLVEQKIAKYETGEAKWSEAAEEDSSFLEFVNRISKLLKLFAESQAEEEQEENKVKGRKDLLINSLGAIQQRAMSFLEEAFRSLLEESRNQDKSEPDPKGKHVAEPLESEPATETVTDFPGFTEETITNLKKIAKEMIAGGYKYECCQVYAISRRHTFEESLHKLGYEKISVDEIQKMQWETLEREIPTWINIFKECTTLWFPNERKLTESVFADEPSKSASLFKYLSRSIMIQLLNFAECVAMTKRAGEKLFKLLDMYETLRDVIPNMENLFPLECVAELKSELTLAKCRLGESAVLIFCDLENSIKSETGKIPVAGGAVHPLTRYIMNYLRLACEYKDTLEEVFKEHSKIERADSTSRPHYEGGENKNNNQRDKENMSPFAAQLLRVMELLDSNLEGKAKLYKEVALSCIFMMNNGRYIVQKIKGSAEIYQVMGETWCRKRSTELRTYHKNYKIETWGKIVSCLSLKGVSDSGKVHKPVVKERFKTFNALFEEIHKTQSTWVVSDEQLQSELRVSISALVIPAYRSFLGRFSQYLDPGRQTEKYIKYQAEDIENYIDELFDGNPHHQGAARKKA</sequence>
<dbReference type="Pfam" id="PF20669">
    <property type="entry name" value="Exo70_N"/>
    <property type="match status" value="1"/>
</dbReference>